<evidence type="ECO:0000259" key="11">
    <source>
        <dbReference type="PROSITE" id="PS50157"/>
    </source>
</evidence>
<keyword evidence="6" id="KW-0862">Zinc</keyword>
<dbReference type="FunFam" id="3.30.160.60:FF:002711">
    <property type="entry name" value="Zinc finger protein 16"/>
    <property type="match status" value="1"/>
</dbReference>
<dbReference type="InterPro" id="IPR000210">
    <property type="entry name" value="BTB/POZ_dom"/>
</dbReference>
<dbReference type="GO" id="GO:0000981">
    <property type="term" value="F:DNA-binding transcription factor activity, RNA polymerase II-specific"/>
    <property type="evidence" value="ECO:0007669"/>
    <property type="project" value="TreeGrafter"/>
</dbReference>
<evidence type="ECO:0000256" key="2">
    <source>
        <dbReference type="ARBA" id="ARBA00006991"/>
    </source>
</evidence>
<feature type="domain" description="C2H2-type" evidence="11">
    <location>
        <begin position="800"/>
        <end position="827"/>
    </location>
</feature>
<proteinExistence type="inferred from homology"/>
<keyword evidence="4" id="KW-0677">Repeat</keyword>
<feature type="domain" description="C2H2-type" evidence="11">
    <location>
        <begin position="856"/>
        <end position="883"/>
    </location>
</feature>
<dbReference type="GO" id="GO:0005634">
    <property type="term" value="C:nucleus"/>
    <property type="evidence" value="ECO:0007669"/>
    <property type="project" value="UniProtKB-SubCell"/>
</dbReference>
<evidence type="ECO:0000313" key="13">
    <source>
        <dbReference type="Proteomes" id="UP000472272"/>
    </source>
</evidence>
<feature type="compositionally biased region" description="Basic and acidic residues" evidence="9">
    <location>
        <begin position="505"/>
        <end position="525"/>
    </location>
</feature>
<dbReference type="InterPro" id="IPR011333">
    <property type="entry name" value="SKP1/BTB/POZ_sf"/>
</dbReference>
<feature type="domain" description="C2H2-type" evidence="11">
    <location>
        <begin position="828"/>
        <end position="855"/>
    </location>
</feature>
<feature type="domain" description="C2H2-type" evidence="11">
    <location>
        <begin position="716"/>
        <end position="743"/>
    </location>
</feature>
<accession>A0A670HN53</accession>
<feature type="domain" description="C2H2-type" evidence="11">
    <location>
        <begin position="772"/>
        <end position="799"/>
    </location>
</feature>
<feature type="compositionally biased region" description="Basic and acidic residues" evidence="9">
    <location>
        <begin position="479"/>
        <end position="495"/>
    </location>
</feature>
<dbReference type="FunFam" id="3.30.160.60:FF:001498">
    <property type="entry name" value="Zinc finger protein 404"/>
    <property type="match status" value="1"/>
</dbReference>
<dbReference type="FunFam" id="3.30.160.60:FF:001818">
    <property type="entry name" value="GDNF-inducible zinc finger protein 1 isoform X1"/>
    <property type="match status" value="1"/>
</dbReference>
<dbReference type="Pfam" id="PF00096">
    <property type="entry name" value="zf-C2H2"/>
    <property type="match status" value="6"/>
</dbReference>
<dbReference type="InterPro" id="IPR013087">
    <property type="entry name" value="Znf_C2H2_type"/>
</dbReference>
<feature type="domain" description="C2H2-type" evidence="11">
    <location>
        <begin position="384"/>
        <end position="411"/>
    </location>
</feature>
<dbReference type="SMART" id="SM00355">
    <property type="entry name" value="ZnF_C2H2"/>
    <property type="match status" value="15"/>
</dbReference>
<dbReference type="Pfam" id="PF00651">
    <property type="entry name" value="BTB"/>
    <property type="match status" value="1"/>
</dbReference>
<dbReference type="Gene3D" id="3.30.710.10">
    <property type="entry name" value="Potassium Channel Kv1.1, Chain A"/>
    <property type="match status" value="1"/>
</dbReference>
<dbReference type="PROSITE" id="PS00028">
    <property type="entry name" value="ZINC_FINGER_C2H2_1"/>
    <property type="match status" value="13"/>
</dbReference>
<feature type="domain" description="C2H2-type" evidence="11">
    <location>
        <begin position="658"/>
        <end position="686"/>
    </location>
</feature>
<dbReference type="SUPFAM" id="SSF54695">
    <property type="entry name" value="POZ domain"/>
    <property type="match status" value="1"/>
</dbReference>
<dbReference type="PROSITE" id="PS50097">
    <property type="entry name" value="BTB"/>
    <property type="match status" value="1"/>
</dbReference>
<evidence type="ECO:0000256" key="9">
    <source>
        <dbReference type="SAM" id="MobiDB-lite"/>
    </source>
</evidence>
<keyword evidence="7" id="KW-0539">Nucleus</keyword>
<organism evidence="12 13">
    <name type="scientific">Podarcis muralis</name>
    <name type="common">Wall lizard</name>
    <name type="synonym">Lacerta muralis</name>
    <dbReference type="NCBI Taxonomy" id="64176"/>
    <lineage>
        <taxon>Eukaryota</taxon>
        <taxon>Metazoa</taxon>
        <taxon>Chordata</taxon>
        <taxon>Craniata</taxon>
        <taxon>Vertebrata</taxon>
        <taxon>Euteleostomi</taxon>
        <taxon>Lepidosauria</taxon>
        <taxon>Squamata</taxon>
        <taxon>Bifurcata</taxon>
        <taxon>Unidentata</taxon>
        <taxon>Episquamata</taxon>
        <taxon>Laterata</taxon>
        <taxon>Lacertibaenia</taxon>
        <taxon>Lacertidae</taxon>
        <taxon>Podarcis</taxon>
    </lineage>
</organism>
<keyword evidence="3" id="KW-0479">Metal-binding</keyword>
<dbReference type="InterPro" id="IPR036236">
    <property type="entry name" value="Znf_C2H2_sf"/>
</dbReference>
<reference evidence="12 13" key="1">
    <citation type="journal article" date="2019" name="Proc. Natl. Acad. Sci. U.S.A.">
        <title>Regulatory changes in pterin and carotenoid genes underlie balanced color polymorphisms in the wall lizard.</title>
        <authorList>
            <person name="Andrade P."/>
            <person name="Pinho C."/>
            <person name="Perez I de Lanuza G."/>
            <person name="Afonso S."/>
            <person name="Brejcha J."/>
            <person name="Rubin C.J."/>
            <person name="Wallerman O."/>
            <person name="Pereira P."/>
            <person name="Sabatino S.J."/>
            <person name="Bellati A."/>
            <person name="Pellitteri-Rosa D."/>
            <person name="Bosakova Z."/>
            <person name="Bunikis I."/>
            <person name="Carretero M.A."/>
            <person name="Feiner N."/>
            <person name="Marsik P."/>
            <person name="Pauperio F."/>
            <person name="Salvi D."/>
            <person name="Soler L."/>
            <person name="While G.M."/>
            <person name="Uller T."/>
            <person name="Font E."/>
            <person name="Andersson L."/>
            <person name="Carneiro M."/>
        </authorList>
    </citation>
    <scope>NUCLEOTIDE SEQUENCE</scope>
</reference>
<dbReference type="PANTHER" id="PTHR24394:SF29">
    <property type="entry name" value="MYONEURIN"/>
    <property type="match status" value="1"/>
</dbReference>
<dbReference type="SMART" id="SM00225">
    <property type="entry name" value="BTB"/>
    <property type="match status" value="1"/>
</dbReference>
<sequence>MEKKKIVMKSNTAASNLLRTLHSLYQFGHFCDAIIYTDQFGIQEEFFVHKVVLAASSNYFRSLFLTDEMLKARDCRVTLQGVQTEEFACFLKFAYTTEVEIEADKLHRIKEVAERLECQDLLDVFEEMKAAGEDLDLGVPSERQEGSRSVCSKTKQVENKEQSASSRILAAPMKRQLWDRKKHTKLTAVYDGSESKPGCSDKYGVVFEGPKDSTAASAGCHEIDMHGAHTMKNVSPPENKASYLSLNQVDSKEACIVTSKMLPGQEEDENGLNLSETKLRKSPRNISKVLPHTYTCDKCCHSFHFAKQYQSHMEQEHDAELVVQYSCDMCGQLFPSCQDLRQHRLTVHDDEKQFPCLLCDKRFKCQKDISHHMRRVHEKKKNPQRCPYCDKVISSKCGLTVHIRTHTGEKPYKCGGCAASFAQRSAFTTHVRKIHESGQDRKLSPDYWMIAPPTKKADVIDSKVDKNSKTYPKVPNSDLQREPVDEKTRELEGESRNPPPLEAESESKEESQERRGDADIQREKPDGCRTLVAEDCVKGERDCETEVRGREENEAVSSEDIDENSNDQDAEESKSDAGCKARGVVNKNEGAKKSAYVITCTKCAEKFVSRKKYTDHCKNVHHSVPGKIYQCDVCSKSFASYNSWKEHRASVHTDDRQFSCTLCNATFKRKRDVRTHYMRKHEGRVKRPLCSVCGKILSSRTALVFHMRTHTGEKPYQCSICCSRFAQPSQLKIHTRSHTGEKPYICEDCGASFVDKGKLTGHKRTHTGERLFKCDVCGKHFSTNEYLKCHKRCHMGAKPYKCDVCGKTFGLRASLAQHSNVHAETPPYFCEQCGKTFTQQGALRRHQRIHTGEKPYKCRACERTFTDLSTLRRHVLVHDRNAHWRTFLIDLTIKKDHNWSKIEPFSNIRTGEDSNPIWSDGQSKLYKPESTSVKKAEHVSCGSNARDPDHSLTYL</sequence>
<keyword evidence="5 8" id="KW-0863">Zinc-finger</keyword>
<comment type="similarity">
    <text evidence="2">Belongs to the krueppel C2H2-type zinc-finger protein family.</text>
</comment>
<feature type="domain" description="BTB" evidence="10">
    <location>
        <begin position="31"/>
        <end position="103"/>
    </location>
</feature>
<dbReference type="PANTHER" id="PTHR24394">
    <property type="entry name" value="ZINC FINGER PROTEIN"/>
    <property type="match status" value="1"/>
</dbReference>
<evidence type="ECO:0000256" key="7">
    <source>
        <dbReference type="ARBA" id="ARBA00023242"/>
    </source>
</evidence>
<protein>
    <recommendedName>
        <fullName evidence="14">GDNF inducible zinc finger protein 1</fullName>
    </recommendedName>
</protein>
<evidence type="ECO:0000259" key="10">
    <source>
        <dbReference type="PROSITE" id="PS50097"/>
    </source>
</evidence>
<evidence type="ECO:0000256" key="1">
    <source>
        <dbReference type="ARBA" id="ARBA00004123"/>
    </source>
</evidence>
<dbReference type="FunFam" id="3.30.160.60:FF:000690">
    <property type="entry name" value="Zinc finger protein 354C"/>
    <property type="match status" value="1"/>
</dbReference>
<feature type="region of interest" description="Disordered" evidence="9">
    <location>
        <begin position="542"/>
        <end position="578"/>
    </location>
</feature>
<feature type="domain" description="C2H2-type" evidence="11">
    <location>
        <begin position="325"/>
        <end position="353"/>
    </location>
</feature>
<evidence type="ECO:0000256" key="4">
    <source>
        <dbReference type="ARBA" id="ARBA00022737"/>
    </source>
</evidence>
<feature type="domain" description="C2H2-type" evidence="11">
    <location>
        <begin position="744"/>
        <end position="771"/>
    </location>
</feature>
<feature type="domain" description="C2H2-type" evidence="11">
    <location>
        <begin position="688"/>
        <end position="715"/>
    </location>
</feature>
<feature type="compositionally biased region" description="Basic and acidic residues" evidence="9">
    <location>
        <begin position="542"/>
        <end position="553"/>
    </location>
</feature>
<feature type="region of interest" description="Disordered" evidence="9">
    <location>
        <begin position="462"/>
        <end position="525"/>
    </location>
</feature>
<feature type="domain" description="C2H2-type" evidence="11">
    <location>
        <begin position="354"/>
        <end position="382"/>
    </location>
</feature>
<reference evidence="12" key="3">
    <citation type="submission" date="2025-09" db="UniProtKB">
        <authorList>
            <consortium name="Ensembl"/>
        </authorList>
    </citation>
    <scope>IDENTIFICATION</scope>
</reference>
<reference evidence="12" key="2">
    <citation type="submission" date="2025-08" db="UniProtKB">
        <authorList>
            <consortium name="Ensembl"/>
        </authorList>
    </citation>
    <scope>IDENTIFICATION</scope>
</reference>
<evidence type="ECO:0000313" key="12">
    <source>
        <dbReference type="Ensembl" id="ENSPMRP00000000941.1"/>
    </source>
</evidence>
<evidence type="ECO:0000256" key="3">
    <source>
        <dbReference type="ARBA" id="ARBA00022723"/>
    </source>
</evidence>
<dbReference type="Ensembl" id="ENSPMRT00000000999.1">
    <property type="protein sequence ID" value="ENSPMRP00000000941.1"/>
    <property type="gene ID" value="ENSPMRG00000000699.1"/>
</dbReference>
<keyword evidence="13" id="KW-1185">Reference proteome</keyword>
<dbReference type="PROSITE" id="PS50157">
    <property type="entry name" value="ZINC_FINGER_C2H2_2"/>
    <property type="match status" value="13"/>
</dbReference>
<dbReference type="SUPFAM" id="SSF57667">
    <property type="entry name" value="beta-beta-alpha zinc fingers"/>
    <property type="match status" value="7"/>
</dbReference>
<dbReference type="FunFam" id="3.30.160.60:FF:004075">
    <property type="match status" value="1"/>
</dbReference>
<dbReference type="Proteomes" id="UP000472272">
    <property type="component" value="Chromosome 3"/>
</dbReference>
<evidence type="ECO:0000256" key="6">
    <source>
        <dbReference type="ARBA" id="ARBA00022833"/>
    </source>
</evidence>
<dbReference type="FunFam" id="3.30.160.60:FF:004271">
    <property type="match status" value="1"/>
</dbReference>
<feature type="compositionally biased region" description="Acidic residues" evidence="9">
    <location>
        <begin position="557"/>
        <end position="570"/>
    </location>
</feature>
<dbReference type="OMA" id="VTVHTEH"/>
<dbReference type="AlphaFoldDB" id="A0A670HN53"/>
<evidence type="ECO:0000256" key="8">
    <source>
        <dbReference type="PROSITE-ProRule" id="PRU00042"/>
    </source>
</evidence>
<name>A0A670HN53_PODMU</name>
<dbReference type="FunFam" id="3.30.160.60:FF:002343">
    <property type="entry name" value="Zinc finger protein 33A"/>
    <property type="match status" value="2"/>
</dbReference>
<dbReference type="Gene3D" id="3.30.160.60">
    <property type="entry name" value="Classic Zinc Finger"/>
    <property type="match status" value="12"/>
</dbReference>
<feature type="domain" description="C2H2-type" evidence="11">
    <location>
        <begin position="412"/>
        <end position="440"/>
    </location>
</feature>
<dbReference type="Pfam" id="PF13912">
    <property type="entry name" value="zf-C2H2_6"/>
    <property type="match status" value="4"/>
</dbReference>
<evidence type="ECO:0008006" key="14">
    <source>
        <dbReference type="Google" id="ProtNLM"/>
    </source>
</evidence>
<comment type="subcellular location">
    <subcellularLocation>
        <location evidence="1">Nucleus</location>
    </subcellularLocation>
</comment>
<feature type="domain" description="C2H2-type" evidence="11">
    <location>
        <begin position="629"/>
        <end position="657"/>
    </location>
</feature>
<dbReference type="FunFam" id="3.30.160.60:FF:001443">
    <property type="entry name" value="Zinc finger protein 668"/>
    <property type="match status" value="1"/>
</dbReference>
<dbReference type="GO" id="GO:0008270">
    <property type="term" value="F:zinc ion binding"/>
    <property type="evidence" value="ECO:0007669"/>
    <property type="project" value="UniProtKB-KW"/>
</dbReference>
<dbReference type="GeneTree" id="ENSGT00870000136554"/>
<evidence type="ECO:0000256" key="5">
    <source>
        <dbReference type="ARBA" id="ARBA00022771"/>
    </source>
</evidence>